<feature type="region of interest" description="Disordered" evidence="1">
    <location>
        <begin position="1"/>
        <end position="23"/>
    </location>
</feature>
<evidence type="ECO:0000256" key="1">
    <source>
        <dbReference type="SAM" id="MobiDB-lite"/>
    </source>
</evidence>
<feature type="compositionally biased region" description="Polar residues" evidence="1">
    <location>
        <begin position="1"/>
        <end position="17"/>
    </location>
</feature>
<reference evidence="2" key="1">
    <citation type="submission" date="2018-02" db="EMBL/GenBank/DDBJ databases">
        <title>Rhizophora mucronata_Transcriptome.</title>
        <authorList>
            <person name="Meera S.P."/>
            <person name="Sreeshan A."/>
            <person name="Augustine A."/>
        </authorList>
    </citation>
    <scope>NUCLEOTIDE SEQUENCE</scope>
    <source>
        <tissue evidence="2">Leaf</tissue>
    </source>
</reference>
<evidence type="ECO:0000313" key="2">
    <source>
        <dbReference type="EMBL" id="MBX37796.1"/>
    </source>
</evidence>
<name>A0A2P2N5X3_RHIMU</name>
<protein>
    <submittedName>
        <fullName evidence="2">Uncharacterized protein</fullName>
    </submittedName>
</protein>
<accession>A0A2P2N5X3</accession>
<proteinExistence type="predicted"/>
<dbReference type="AlphaFoldDB" id="A0A2P2N5X3"/>
<dbReference type="EMBL" id="GGEC01057312">
    <property type="protein sequence ID" value="MBX37796.1"/>
    <property type="molecule type" value="Transcribed_RNA"/>
</dbReference>
<sequence length="38" mass="3754">MADSPKSGSKTSSNAPSLPSRGTVLTLKLAGINPCPGL</sequence>
<organism evidence="2">
    <name type="scientific">Rhizophora mucronata</name>
    <name type="common">Asiatic mangrove</name>
    <dbReference type="NCBI Taxonomy" id="61149"/>
    <lineage>
        <taxon>Eukaryota</taxon>
        <taxon>Viridiplantae</taxon>
        <taxon>Streptophyta</taxon>
        <taxon>Embryophyta</taxon>
        <taxon>Tracheophyta</taxon>
        <taxon>Spermatophyta</taxon>
        <taxon>Magnoliopsida</taxon>
        <taxon>eudicotyledons</taxon>
        <taxon>Gunneridae</taxon>
        <taxon>Pentapetalae</taxon>
        <taxon>rosids</taxon>
        <taxon>fabids</taxon>
        <taxon>Malpighiales</taxon>
        <taxon>Rhizophoraceae</taxon>
        <taxon>Rhizophora</taxon>
    </lineage>
</organism>